<feature type="coiled-coil region" evidence="1">
    <location>
        <begin position="362"/>
        <end position="415"/>
    </location>
</feature>
<protein>
    <submittedName>
        <fullName evidence="2">Uncharacterized protein</fullName>
    </submittedName>
</protein>
<sequence length="468" mass="55909">METFFTEVDSKSDQSHLREINQLLMRLNLESPRTQLAMKELNLTKYDCQLKQNSAQIIIQELCPISYIIIMNREPCTQTIYKILKVANNSMIYLENLSNLVNRRREIIGPSIKIALRTPKQFKQYNFVKKVFDHDLKQLYQSELQIKAAQQKNTDKIYRQVEEKLKSISHKAKQHNNKVERKLSLLRERRKHELDDRLSKSLDFDSKFEPIQKTLQESKMKFQIMMQSKTQQTLDYHRQKKKNITDQEELRRTKLQYSMETSQRSTFIRQGIASYDRIQQAQLIELDQQNKVIQKIGNQVEKTNQMTNKNQQDIQKSLQKLKEEQDRKFTKVHKNLNSKTQMQSLRESMIHQEIQDKIMFSNAKAKKRLDEIQSKIKQVAQQKQQKQQDLLNKYIIKMERRNDRIMEKHVKLRQNLKKGSNSHNLTQQQHQLVIEKDELNSDITKVQRLVVSKSTKNIQELLNNLRFN</sequence>
<dbReference type="Proteomes" id="UP000000600">
    <property type="component" value="Unassembled WGS sequence"/>
</dbReference>
<dbReference type="KEGG" id="ptm:GSPATT00025221001"/>
<accession>A0EB20</accession>
<gene>
    <name evidence="2" type="ORF">GSPATT00025221001</name>
</gene>
<evidence type="ECO:0000313" key="2">
    <source>
        <dbReference type="EMBL" id="CAK92487.1"/>
    </source>
</evidence>
<dbReference type="HOGENOM" id="CLU_610407_0_0_1"/>
<dbReference type="AlphaFoldDB" id="A0EB20"/>
<dbReference type="RefSeq" id="XP_001459884.1">
    <property type="nucleotide sequence ID" value="XM_001459847.1"/>
</dbReference>
<keyword evidence="3" id="KW-1185">Reference proteome</keyword>
<dbReference type="OrthoDB" id="303305at2759"/>
<dbReference type="EMBL" id="CT868668">
    <property type="protein sequence ID" value="CAK92487.1"/>
    <property type="molecule type" value="Genomic_DNA"/>
</dbReference>
<keyword evidence="1" id="KW-0175">Coiled coil</keyword>
<proteinExistence type="predicted"/>
<evidence type="ECO:0000256" key="1">
    <source>
        <dbReference type="SAM" id="Coils"/>
    </source>
</evidence>
<dbReference type="GeneID" id="5045669"/>
<dbReference type="OMA" id="FQIMMQS"/>
<reference evidence="2 3" key="1">
    <citation type="journal article" date="2006" name="Nature">
        <title>Global trends of whole-genome duplications revealed by the ciliate Paramecium tetraurelia.</title>
        <authorList>
            <consortium name="Genoscope"/>
            <person name="Aury J.-M."/>
            <person name="Jaillon O."/>
            <person name="Duret L."/>
            <person name="Noel B."/>
            <person name="Jubin C."/>
            <person name="Porcel B.M."/>
            <person name="Segurens B."/>
            <person name="Daubin V."/>
            <person name="Anthouard V."/>
            <person name="Aiach N."/>
            <person name="Arnaiz O."/>
            <person name="Billaut A."/>
            <person name="Beisson J."/>
            <person name="Blanc I."/>
            <person name="Bouhouche K."/>
            <person name="Camara F."/>
            <person name="Duharcourt S."/>
            <person name="Guigo R."/>
            <person name="Gogendeau D."/>
            <person name="Katinka M."/>
            <person name="Keller A.-M."/>
            <person name="Kissmehl R."/>
            <person name="Klotz C."/>
            <person name="Koll F."/>
            <person name="Le Moue A."/>
            <person name="Lepere C."/>
            <person name="Malinsky S."/>
            <person name="Nowacki M."/>
            <person name="Nowak J.K."/>
            <person name="Plattner H."/>
            <person name="Poulain J."/>
            <person name="Ruiz F."/>
            <person name="Serrano V."/>
            <person name="Zagulski M."/>
            <person name="Dessen P."/>
            <person name="Betermier M."/>
            <person name="Weissenbach J."/>
            <person name="Scarpelli C."/>
            <person name="Schachter V."/>
            <person name="Sperling L."/>
            <person name="Meyer E."/>
            <person name="Cohen J."/>
            <person name="Wincker P."/>
        </authorList>
    </citation>
    <scope>NUCLEOTIDE SEQUENCE [LARGE SCALE GENOMIC DNA]</scope>
    <source>
        <strain evidence="2 3">Stock d4-2</strain>
    </source>
</reference>
<organism evidence="2 3">
    <name type="scientific">Paramecium tetraurelia</name>
    <dbReference type="NCBI Taxonomy" id="5888"/>
    <lineage>
        <taxon>Eukaryota</taxon>
        <taxon>Sar</taxon>
        <taxon>Alveolata</taxon>
        <taxon>Ciliophora</taxon>
        <taxon>Intramacronucleata</taxon>
        <taxon>Oligohymenophorea</taxon>
        <taxon>Peniculida</taxon>
        <taxon>Parameciidae</taxon>
        <taxon>Paramecium</taxon>
    </lineage>
</organism>
<evidence type="ECO:0000313" key="3">
    <source>
        <dbReference type="Proteomes" id="UP000000600"/>
    </source>
</evidence>
<name>A0EB20_PARTE</name>
<dbReference type="InParanoid" id="A0EB20"/>